<comment type="subcellular location">
    <subcellularLocation>
        <location evidence="1">Cell membrane</location>
        <topology evidence="1">Multi-pass membrane protein</topology>
    </subcellularLocation>
</comment>
<evidence type="ECO:0000256" key="2">
    <source>
        <dbReference type="ARBA" id="ARBA00022475"/>
    </source>
</evidence>
<dbReference type="SUPFAM" id="SSF81342">
    <property type="entry name" value="Transmembrane di-heme cytochromes"/>
    <property type="match status" value="1"/>
</dbReference>
<evidence type="ECO:0000256" key="4">
    <source>
        <dbReference type="ARBA" id="ARBA00022989"/>
    </source>
</evidence>
<name>A0AAQ1G9Z8_9GAMM</name>
<dbReference type="Gene3D" id="1.20.950.20">
    <property type="entry name" value="Transmembrane di-heme cytochromes, Chain C"/>
    <property type="match status" value="1"/>
</dbReference>
<evidence type="ECO:0000256" key="1">
    <source>
        <dbReference type="ARBA" id="ARBA00004651"/>
    </source>
</evidence>
<accession>A0AAQ1G9Z8</accession>
<sequence length="237" mass="25620">MQPLLTNHESALMKTLVWDLPLRLFHWLLALTVTGALVTISLGGNWIEWHERFGIAVVGLLAFRLVWGVCGSTHSRFASFFPTPGRIKAYLGGRWQALGHNPVGALSVFALLGLMAFQAVTGLFSNDDVAFYGPLSRLVSSDTGSLLSGWHRSTEELIYALLTLHILAIVLYRLRGKNLVGPMIHGKAEVPANQVEQVNGGSWVALIIALVIAGAAIWFATGAWIPAPPPAPAVPAW</sequence>
<evidence type="ECO:0000313" key="8">
    <source>
        <dbReference type="EMBL" id="SEG71461.1"/>
    </source>
</evidence>
<keyword evidence="9" id="KW-1185">Reference proteome</keyword>
<keyword evidence="4 6" id="KW-1133">Transmembrane helix</keyword>
<dbReference type="InterPro" id="IPR011577">
    <property type="entry name" value="Cyt_b561_bac/Ni-Hgenase"/>
</dbReference>
<dbReference type="PANTHER" id="PTHR30485:SF2">
    <property type="entry name" value="BLL0597 PROTEIN"/>
    <property type="match status" value="1"/>
</dbReference>
<dbReference type="AlphaFoldDB" id="A0AAQ1G9Z8"/>
<dbReference type="PANTHER" id="PTHR30485">
    <property type="entry name" value="NI/FE-HYDROGENASE 1 B-TYPE CYTOCHROME SUBUNIT"/>
    <property type="match status" value="1"/>
</dbReference>
<dbReference type="GO" id="GO:0009055">
    <property type="term" value="F:electron transfer activity"/>
    <property type="evidence" value="ECO:0007669"/>
    <property type="project" value="InterPro"/>
</dbReference>
<feature type="transmembrane region" description="Helical" evidence="6">
    <location>
        <begin position="203"/>
        <end position="225"/>
    </location>
</feature>
<proteinExistence type="predicted"/>
<feature type="transmembrane region" description="Helical" evidence="6">
    <location>
        <begin position="103"/>
        <end position="124"/>
    </location>
</feature>
<evidence type="ECO:0000313" key="9">
    <source>
        <dbReference type="Proteomes" id="UP000243518"/>
    </source>
</evidence>
<protein>
    <submittedName>
        <fullName evidence="8">Cytochrome b</fullName>
    </submittedName>
</protein>
<feature type="transmembrane region" description="Helical" evidence="6">
    <location>
        <begin position="24"/>
        <end position="47"/>
    </location>
</feature>
<feature type="domain" description="Cytochrome b561 bacterial/Ni-hydrogenase" evidence="7">
    <location>
        <begin position="17"/>
        <end position="186"/>
    </location>
</feature>
<reference evidence="8 9" key="1">
    <citation type="submission" date="2016-10" db="EMBL/GenBank/DDBJ databases">
        <authorList>
            <person name="Varghese N."/>
            <person name="Submissions S."/>
        </authorList>
    </citation>
    <scope>NUCLEOTIDE SEQUENCE [LARGE SCALE GENOMIC DNA]</scope>
    <source>
        <strain evidence="8 9">CECT 8317</strain>
    </source>
</reference>
<evidence type="ECO:0000259" key="7">
    <source>
        <dbReference type="Pfam" id="PF01292"/>
    </source>
</evidence>
<dbReference type="GO" id="GO:0005886">
    <property type="term" value="C:plasma membrane"/>
    <property type="evidence" value="ECO:0007669"/>
    <property type="project" value="UniProtKB-SubCell"/>
</dbReference>
<organism evidence="8 9">
    <name type="scientific">Halopseudomonas aestusnigri</name>
    <dbReference type="NCBI Taxonomy" id="857252"/>
    <lineage>
        <taxon>Bacteria</taxon>
        <taxon>Pseudomonadati</taxon>
        <taxon>Pseudomonadota</taxon>
        <taxon>Gammaproteobacteria</taxon>
        <taxon>Pseudomonadales</taxon>
        <taxon>Pseudomonadaceae</taxon>
        <taxon>Halopseudomonas</taxon>
    </lineage>
</organism>
<evidence type="ECO:0000256" key="5">
    <source>
        <dbReference type="ARBA" id="ARBA00023136"/>
    </source>
</evidence>
<dbReference type="GO" id="GO:0022904">
    <property type="term" value="P:respiratory electron transport chain"/>
    <property type="evidence" value="ECO:0007669"/>
    <property type="project" value="InterPro"/>
</dbReference>
<keyword evidence="5 6" id="KW-0472">Membrane</keyword>
<evidence type="ECO:0000256" key="3">
    <source>
        <dbReference type="ARBA" id="ARBA00022692"/>
    </source>
</evidence>
<comment type="caution">
    <text evidence="8">The sequence shown here is derived from an EMBL/GenBank/DDBJ whole genome shotgun (WGS) entry which is preliminary data.</text>
</comment>
<dbReference type="GO" id="GO:0020037">
    <property type="term" value="F:heme binding"/>
    <property type="evidence" value="ECO:0007669"/>
    <property type="project" value="TreeGrafter"/>
</dbReference>
<dbReference type="Pfam" id="PF01292">
    <property type="entry name" value="Ni_hydr_CYTB"/>
    <property type="match status" value="1"/>
</dbReference>
<keyword evidence="2" id="KW-1003">Cell membrane</keyword>
<gene>
    <name evidence="8" type="ORF">SAMN05216586_11730</name>
</gene>
<dbReference type="InterPro" id="IPR016174">
    <property type="entry name" value="Di-haem_cyt_TM"/>
</dbReference>
<keyword evidence="3 6" id="KW-0812">Transmembrane</keyword>
<feature type="transmembrane region" description="Helical" evidence="6">
    <location>
        <begin position="157"/>
        <end position="174"/>
    </location>
</feature>
<dbReference type="EMBL" id="FNVE01000017">
    <property type="protein sequence ID" value="SEG71461.1"/>
    <property type="molecule type" value="Genomic_DNA"/>
</dbReference>
<dbReference type="Proteomes" id="UP000243518">
    <property type="component" value="Unassembled WGS sequence"/>
</dbReference>
<evidence type="ECO:0000256" key="6">
    <source>
        <dbReference type="SAM" id="Phobius"/>
    </source>
</evidence>
<dbReference type="InterPro" id="IPR051542">
    <property type="entry name" value="Hydrogenase_cytochrome"/>
</dbReference>